<dbReference type="Proteomes" id="UP000630936">
    <property type="component" value="Unassembled WGS sequence"/>
</dbReference>
<keyword evidence="3" id="KW-1185">Reference proteome</keyword>
<gene>
    <name evidence="2" type="ORF">GCM10010387_24260</name>
</gene>
<feature type="compositionally biased region" description="Basic and acidic residues" evidence="1">
    <location>
        <begin position="68"/>
        <end position="78"/>
    </location>
</feature>
<organism evidence="2 3">
    <name type="scientific">Streptomyces inusitatus</name>
    <dbReference type="NCBI Taxonomy" id="68221"/>
    <lineage>
        <taxon>Bacteria</taxon>
        <taxon>Bacillati</taxon>
        <taxon>Actinomycetota</taxon>
        <taxon>Actinomycetes</taxon>
        <taxon>Kitasatosporales</taxon>
        <taxon>Streptomycetaceae</taxon>
        <taxon>Streptomyces</taxon>
    </lineage>
</organism>
<evidence type="ECO:0000313" key="3">
    <source>
        <dbReference type="Proteomes" id="UP000630936"/>
    </source>
</evidence>
<sequence>MIGVRPGARVAAGMPGATARAVAARRVPRLSRTAPRPSARPAPARWNVMLWTLRTVAPPAAAGPAEHPAPRRQEGTPS</sequence>
<dbReference type="RefSeq" id="WP_190123003.1">
    <property type="nucleotide sequence ID" value="NZ_BMWG01000005.1"/>
</dbReference>
<reference evidence="2" key="2">
    <citation type="submission" date="2020-09" db="EMBL/GenBank/DDBJ databases">
        <authorList>
            <person name="Sun Q."/>
            <person name="Ohkuma M."/>
        </authorList>
    </citation>
    <scope>NUCLEOTIDE SEQUENCE</scope>
    <source>
        <strain evidence="2">JCM 4988</strain>
    </source>
</reference>
<proteinExistence type="predicted"/>
<dbReference type="EMBL" id="BMWG01000005">
    <property type="protein sequence ID" value="GGZ29953.1"/>
    <property type="molecule type" value="Genomic_DNA"/>
</dbReference>
<comment type="caution">
    <text evidence="2">The sequence shown here is derived from an EMBL/GenBank/DDBJ whole genome shotgun (WGS) entry which is preliminary data.</text>
</comment>
<name>A0A918Q0W6_9ACTN</name>
<feature type="region of interest" description="Disordered" evidence="1">
    <location>
        <begin position="1"/>
        <end position="43"/>
    </location>
</feature>
<feature type="region of interest" description="Disordered" evidence="1">
    <location>
        <begin position="59"/>
        <end position="78"/>
    </location>
</feature>
<protein>
    <submittedName>
        <fullName evidence="2">Uncharacterized protein</fullName>
    </submittedName>
</protein>
<feature type="compositionally biased region" description="Low complexity" evidence="1">
    <location>
        <begin position="10"/>
        <end position="43"/>
    </location>
</feature>
<dbReference type="AlphaFoldDB" id="A0A918Q0W6"/>
<evidence type="ECO:0000256" key="1">
    <source>
        <dbReference type="SAM" id="MobiDB-lite"/>
    </source>
</evidence>
<reference evidence="2" key="1">
    <citation type="journal article" date="2014" name="Int. J. Syst. Evol. Microbiol.">
        <title>Complete genome sequence of Corynebacterium casei LMG S-19264T (=DSM 44701T), isolated from a smear-ripened cheese.</title>
        <authorList>
            <consortium name="US DOE Joint Genome Institute (JGI-PGF)"/>
            <person name="Walter F."/>
            <person name="Albersmeier A."/>
            <person name="Kalinowski J."/>
            <person name="Ruckert C."/>
        </authorList>
    </citation>
    <scope>NUCLEOTIDE SEQUENCE</scope>
    <source>
        <strain evidence="2">JCM 4988</strain>
    </source>
</reference>
<accession>A0A918Q0W6</accession>
<evidence type="ECO:0000313" key="2">
    <source>
        <dbReference type="EMBL" id="GGZ29953.1"/>
    </source>
</evidence>